<dbReference type="Proteomes" id="UP001374579">
    <property type="component" value="Unassembled WGS sequence"/>
</dbReference>
<evidence type="ECO:0000313" key="2">
    <source>
        <dbReference type="EMBL" id="KAK7109666.1"/>
    </source>
</evidence>
<name>A0AAN9GIU7_9CAEN</name>
<feature type="compositionally biased region" description="Gly residues" evidence="1">
    <location>
        <begin position="58"/>
        <end position="70"/>
    </location>
</feature>
<dbReference type="EMBL" id="JBAMIC010000003">
    <property type="protein sequence ID" value="KAK7109666.1"/>
    <property type="molecule type" value="Genomic_DNA"/>
</dbReference>
<dbReference type="AlphaFoldDB" id="A0AAN9GIU7"/>
<dbReference type="InterPro" id="IPR028265">
    <property type="entry name" value="TTDN1/SICKLE"/>
</dbReference>
<accession>A0AAN9GIU7</accession>
<organism evidence="2 3">
    <name type="scientific">Littorina saxatilis</name>
    <dbReference type="NCBI Taxonomy" id="31220"/>
    <lineage>
        <taxon>Eukaryota</taxon>
        <taxon>Metazoa</taxon>
        <taxon>Spiralia</taxon>
        <taxon>Lophotrochozoa</taxon>
        <taxon>Mollusca</taxon>
        <taxon>Gastropoda</taxon>
        <taxon>Caenogastropoda</taxon>
        <taxon>Littorinimorpha</taxon>
        <taxon>Littorinoidea</taxon>
        <taxon>Littorinidae</taxon>
        <taxon>Littorina</taxon>
    </lineage>
</organism>
<protein>
    <submittedName>
        <fullName evidence="2">Uncharacterized protein</fullName>
    </submittedName>
</protein>
<reference evidence="2 3" key="1">
    <citation type="submission" date="2024-02" db="EMBL/GenBank/DDBJ databases">
        <title>Chromosome-scale genome assembly of the rough periwinkle Littorina saxatilis.</title>
        <authorList>
            <person name="De Jode A."/>
            <person name="Faria R."/>
            <person name="Formenti G."/>
            <person name="Sims Y."/>
            <person name="Smith T.P."/>
            <person name="Tracey A."/>
            <person name="Wood J.M.D."/>
            <person name="Zagrodzka Z.B."/>
            <person name="Johannesson K."/>
            <person name="Butlin R.K."/>
            <person name="Leder E.H."/>
        </authorList>
    </citation>
    <scope>NUCLEOTIDE SEQUENCE [LARGE SCALE GENOMIC DNA]</scope>
    <source>
        <strain evidence="2">Snail1</strain>
        <tissue evidence="2">Muscle</tissue>
    </source>
</reference>
<comment type="caution">
    <text evidence="2">The sequence shown here is derived from an EMBL/GenBank/DDBJ whole genome shotgun (WGS) entry which is preliminary data.</text>
</comment>
<evidence type="ECO:0000256" key="1">
    <source>
        <dbReference type="SAM" id="MobiDB-lite"/>
    </source>
</evidence>
<feature type="compositionally biased region" description="Low complexity" evidence="1">
    <location>
        <begin position="1"/>
        <end position="14"/>
    </location>
</feature>
<keyword evidence="3" id="KW-1185">Reference proteome</keyword>
<evidence type="ECO:0000313" key="3">
    <source>
        <dbReference type="Proteomes" id="UP001374579"/>
    </source>
</evidence>
<sequence length="163" mass="18145">MDQRKSQSCSSNSSPGPRWGSPALRPMATFPPMNRMTAPQNATPPHRPPLSSSMSVGGRVGRGFIPGMGSGSPQFERTTHPNSFRTPQPQLRHHSPNSPRPPWTDNRGYNQRRPRFSGNHSPHGGPNVNPGGSDDIMQYYHPSMLDDPWRDVPPKPVNHWLRS</sequence>
<gene>
    <name evidence="2" type="ORF">V1264_013666</name>
</gene>
<proteinExistence type="predicted"/>
<dbReference type="Pfam" id="PF15502">
    <property type="entry name" value="MPLKIP"/>
    <property type="match status" value="1"/>
</dbReference>
<feature type="region of interest" description="Disordered" evidence="1">
    <location>
        <begin position="1"/>
        <end position="163"/>
    </location>
</feature>
<feature type="compositionally biased region" description="Polar residues" evidence="1">
    <location>
        <begin position="71"/>
        <end position="89"/>
    </location>
</feature>